<feature type="signal peptide" evidence="1">
    <location>
        <begin position="1"/>
        <end position="22"/>
    </location>
</feature>
<dbReference type="Proteomes" id="UP000215441">
    <property type="component" value="Unassembled WGS sequence"/>
</dbReference>
<evidence type="ECO:0008006" key="4">
    <source>
        <dbReference type="Google" id="ProtNLM"/>
    </source>
</evidence>
<gene>
    <name evidence="2" type="ORF">CBY09_19190</name>
</gene>
<evidence type="ECO:0000256" key="1">
    <source>
        <dbReference type="SAM" id="SignalP"/>
    </source>
</evidence>
<evidence type="ECO:0000313" key="3">
    <source>
        <dbReference type="Proteomes" id="UP000215441"/>
    </source>
</evidence>
<dbReference type="SUPFAM" id="SSF50974">
    <property type="entry name" value="Nitrous oxide reductase, N-terminal domain"/>
    <property type="match status" value="1"/>
</dbReference>
<keyword evidence="1" id="KW-0732">Signal</keyword>
<comment type="caution">
    <text evidence="2">The sequence shown here is derived from an EMBL/GenBank/DDBJ whole genome shotgun (WGS) entry which is preliminary data.</text>
</comment>
<protein>
    <recommendedName>
        <fullName evidence="4">Lipoprotein</fullName>
    </recommendedName>
</protein>
<feature type="chain" id="PRO_5012466646" description="Lipoprotein" evidence="1">
    <location>
        <begin position="23"/>
        <end position="422"/>
    </location>
</feature>
<dbReference type="PROSITE" id="PS51257">
    <property type="entry name" value="PROKAR_LIPOPROTEIN"/>
    <property type="match status" value="1"/>
</dbReference>
<keyword evidence="3" id="KW-1185">Reference proteome</keyword>
<dbReference type="RefSeq" id="WP_094291141.1">
    <property type="nucleotide sequence ID" value="NZ_NOIG01000011.1"/>
</dbReference>
<sequence>MKHSSLQGGLALSLVLALTACGGGSSGSSSDGPHQDTRIDTAGRLAMAEDAATALRIFDLDSSAVVANIPLANPPSAVYASPGRRYALAFQRPQDTVQIADAGIWQEDHGDHLHDYKVTPKLLSFRITGPQPTHYDDRAGQASIFMDGRAPSAVASATVFQDADLSAGRVGASISFAQPMHGFAEPNGNFLVATYRAPDATGPTQAEIYSRQGAQYTLVRRLDAQCPSMHGSFTSGGTTVSGCADGVLAVSPQATGAAAATKIATPTGVGTIAGHPKLGARFIGIGNAGTPSTTRFYDIDTAAAKATPVAITGWADGRLRRAHGFDRAGRTFFVLDDTGALHALERGATGWVVKKTITGAIPAMPTAAPFPAFAANEARDEIYLSDPGARQLVVINTTTLEVARRTALDFRPTYLAWLGIAR</sequence>
<dbReference type="EMBL" id="NOIG01000011">
    <property type="protein sequence ID" value="OYD48926.1"/>
    <property type="molecule type" value="Genomic_DNA"/>
</dbReference>
<organism evidence="2 3">
    <name type="scientific">Acidovorax kalamii</name>
    <dbReference type="NCBI Taxonomy" id="2004485"/>
    <lineage>
        <taxon>Bacteria</taxon>
        <taxon>Pseudomonadati</taxon>
        <taxon>Pseudomonadota</taxon>
        <taxon>Betaproteobacteria</taxon>
        <taxon>Burkholderiales</taxon>
        <taxon>Comamonadaceae</taxon>
        <taxon>Acidovorax</taxon>
    </lineage>
</organism>
<proteinExistence type="predicted"/>
<reference evidence="2 3" key="1">
    <citation type="submission" date="2017-07" db="EMBL/GenBank/DDBJ databases">
        <title>Acidovorax KNDSW TSA 6 genome sequence and assembly.</title>
        <authorList>
            <person name="Mayilraj S."/>
        </authorList>
    </citation>
    <scope>NUCLEOTIDE SEQUENCE [LARGE SCALE GENOMIC DNA]</scope>
    <source>
        <strain evidence="2 3">KNDSW-TSA6</strain>
    </source>
</reference>
<dbReference type="InterPro" id="IPR011045">
    <property type="entry name" value="N2O_reductase_N"/>
</dbReference>
<accession>A0A235EIP5</accession>
<evidence type="ECO:0000313" key="2">
    <source>
        <dbReference type="EMBL" id="OYD48926.1"/>
    </source>
</evidence>
<dbReference type="AlphaFoldDB" id="A0A235EIP5"/>
<dbReference type="OrthoDB" id="60524at2"/>
<name>A0A235EIP5_9BURK</name>